<dbReference type="GO" id="GO:0005524">
    <property type="term" value="F:ATP binding"/>
    <property type="evidence" value="ECO:0007669"/>
    <property type="project" value="UniProtKB-KW"/>
</dbReference>
<protein>
    <submittedName>
        <fullName evidence="14">tRNA nucleotidyltransferase</fullName>
    </submittedName>
</protein>
<reference evidence="14" key="1">
    <citation type="submission" date="2020-10" db="EMBL/GenBank/DDBJ databases">
        <authorList>
            <person name="Gilroy R."/>
        </authorList>
    </citation>
    <scope>NUCLEOTIDE SEQUENCE</scope>
    <source>
        <strain evidence="14">ChiHcec3-11533</strain>
    </source>
</reference>
<dbReference type="SUPFAM" id="SSF81891">
    <property type="entry name" value="Poly A polymerase C-terminal region-like"/>
    <property type="match status" value="1"/>
</dbReference>
<evidence type="ECO:0000313" key="14">
    <source>
        <dbReference type="EMBL" id="HIU33463.1"/>
    </source>
</evidence>
<dbReference type="PANTHER" id="PTHR47545">
    <property type="entry name" value="MULTIFUNCTIONAL CCA PROTEIN"/>
    <property type="match status" value="1"/>
</dbReference>
<evidence type="ECO:0000259" key="13">
    <source>
        <dbReference type="Pfam" id="PF12627"/>
    </source>
</evidence>
<dbReference type="GO" id="GO:0016779">
    <property type="term" value="F:nucleotidyltransferase activity"/>
    <property type="evidence" value="ECO:0007669"/>
    <property type="project" value="UniProtKB-KW"/>
</dbReference>
<evidence type="ECO:0000256" key="2">
    <source>
        <dbReference type="ARBA" id="ARBA00022679"/>
    </source>
</evidence>
<keyword evidence="7" id="KW-0692">RNA repair</keyword>
<dbReference type="GO" id="GO:0008033">
    <property type="term" value="P:tRNA processing"/>
    <property type="evidence" value="ECO:0007669"/>
    <property type="project" value="UniProtKB-KW"/>
</dbReference>
<dbReference type="GO" id="GO:0046872">
    <property type="term" value="F:metal ion binding"/>
    <property type="evidence" value="ECO:0007669"/>
    <property type="project" value="UniProtKB-KW"/>
</dbReference>
<organism evidence="14 15">
    <name type="scientific">Candidatus Pullichristensenella excrementigallinarum</name>
    <dbReference type="NCBI Taxonomy" id="2840907"/>
    <lineage>
        <taxon>Bacteria</taxon>
        <taxon>Bacillati</taxon>
        <taxon>Bacillota</taxon>
        <taxon>Clostridia</taxon>
        <taxon>Candidatus Pullichristensenella</taxon>
    </lineage>
</organism>
<evidence type="ECO:0000256" key="1">
    <source>
        <dbReference type="ARBA" id="ARBA00001946"/>
    </source>
</evidence>
<dbReference type="Proteomes" id="UP000824072">
    <property type="component" value="Unassembled WGS sequence"/>
</dbReference>
<evidence type="ECO:0000256" key="9">
    <source>
        <dbReference type="ARBA" id="ARBA00022842"/>
    </source>
</evidence>
<evidence type="ECO:0000256" key="10">
    <source>
        <dbReference type="ARBA" id="ARBA00022884"/>
    </source>
</evidence>
<dbReference type="InterPro" id="IPR003607">
    <property type="entry name" value="HD/PDEase_dom"/>
</dbReference>
<gene>
    <name evidence="14" type="ORF">IAB02_02745</name>
</gene>
<evidence type="ECO:0000256" key="6">
    <source>
        <dbReference type="ARBA" id="ARBA00022741"/>
    </source>
</evidence>
<evidence type="ECO:0000259" key="12">
    <source>
        <dbReference type="Pfam" id="PF01743"/>
    </source>
</evidence>
<evidence type="ECO:0000313" key="15">
    <source>
        <dbReference type="Proteomes" id="UP000824072"/>
    </source>
</evidence>
<feature type="domain" description="tRNA nucleotidyltransferase/poly(A) polymerase RNA and SrmB- binding" evidence="13">
    <location>
        <begin position="179"/>
        <end position="236"/>
    </location>
</feature>
<evidence type="ECO:0000256" key="7">
    <source>
        <dbReference type="ARBA" id="ARBA00022800"/>
    </source>
</evidence>
<evidence type="ECO:0000256" key="11">
    <source>
        <dbReference type="RuleBase" id="RU003953"/>
    </source>
</evidence>
<sequence length="451" mass="51688">MKNRSERDMDLARKIARDVCAAGGRAYFVGGVVRDGLVGLETKDIDLEIYGVSPEELREILRGIGEVYEKGAAFGVLSLRGTNLDIAMPRTESVIGPGHRDFDVAVDPALSPQRASRRRDFTINAMMRDVLTGEILDFWGGRKDLEGRIVRHVADDTFPEDPLRVFRAAQFAARFRARIAPETIELCRDMEVRSLSKERVFEELSKALLKADRPSIFFESLREMEQMHEFFPEIEKMIGVPQNPQYHPEGDVFRHTMLVVDQAASLRDQAKWPLAFMLSALCHDLGKIDSTEISPDGRITSYLHPITGQALAETQLGRWTSHRKLLRYVENMVEMHMRPNQLAMCRSKKKKTRQMFDASECPEDLILLSRADASGKRDAPYDIRLEEFLRERLEDYRQVLREKMVTGEDLQRAGFSPDARFGQMLRRARELHFSGYPADQALKQIVREFPK</sequence>
<keyword evidence="10 11" id="KW-0694">RNA-binding</keyword>
<feature type="domain" description="Poly A polymerase head" evidence="12">
    <location>
        <begin position="26"/>
        <end position="151"/>
    </location>
</feature>
<comment type="similarity">
    <text evidence="11">Belongs to the tRNA nucleotidyltransferase/poly(A) polymerase family.</text>
</comment>
<dbReference type="CDD" id="cd05398">
    <property type="entry name" value="NT_ClassII-CCAase"/>
    <property type="match status" value="1"/>
</dbReference>
<accession>A0A9D1LAK0</accession>
<dbReference type="SUPFAM" id="SSF81301">
    <property type="entry name" value="Nucleotidyltransferase"/>
    <property type="match status" value="1"/>
</dbReference>
<dbReference type="Gene3D" id="1.10.3090.10">
    <property type="entry name" value="cca-adding enzyme, domain 2"/>
    <property type="match status" value="1"/>
</dbReference>
<dbReference type="EMBL" id="DVMU01000061">
    <property type="protein sequence ID" value="HIU33463.1"/>
    <property type="molecule type" value="Genomic_DNA"/>
</dbReference>
<comment type="cofactor">
    <cofactor evidence="1">
        <name>Mg(2+)</name>
        <dbReference type="ChEBI" id="CHEBI:18420"/>
    </cofactor>
</comment>
<evidence type="ECO:0000256" key="5">
    <source>
        <dbReference type="ARBA" id="ARBA00022723"/>
    </source>
</evidence>
<evidence type="ECO:0000256" key="4">
    <source>
        <dbReference type="ARBA" id="ARBA00022695"/>
    </source>
</evidence>
<keyword evidence="6" id="KW-0547">Nucleotide-binding</keyword>
<keyword evidence="5" id="KW-0479">Metal-binding</keyword>
<proteinExistence type="inferred from homology"/>
<comment type="caution">
    <text evidence="14">The sequence shown here is derived from an EMBL/GenBank/DDBJ whole genome shotgun (WGS) entry which is preliminary data.</text>
</comment>
<dbReference type="Pfam" id="PF12627">
    <property type="entry name" value="PolyA_pol_RNAbd"/>
    <property type="match status" value="1"/>
</dbReference>
<keyword evidence="2 11" id="KW-0808">Transferase</keyword>
<dbReference type="CDD" id="cd00077">
    <property type="entry name" value="HDc"/>
    <property type="match status" value="1"/>
</dbReference>
<keyword evidence="8" id="KW-0067">ATP-binding</keyword>
<keyword evidence="9" id="KW-0460">Magnesium</keyword>
<dbReference type="AlphaFoldDB" id="A0A9D1LAK0"/>
<dbReference type="Pfam" id="PF01743">
    <property type="entry name" value="PolyA_pol"/>
    <property type="match status" value="1"/>
</dbReference>
<reference evidence="14" key="2">
    <citation type="journal article" date="2021" name="PeerJ">
        <title>Extensive microbial diversity within the chicken gut microbiome revealed by metagenomics and culture.</title>
        <authorList>
            <person name="Gilroy R."/>
            <person name="Ravi A."/>
            <person name="Getino M."/>
            <person name="Pursley I."/>
            <person name="Horton D.L."/>
            <person name="Alikhan N.F."/>
            <person name="Baker D."/>
            <person name="Gharbi K."/>
            <person name="Hall N."/>
            <person name="Watson M."/>
            <person name="Adriaenssens E.M."/>
            <person name="Foster-Nyarko E."/>
            <person name="Jarju S."/>
            <person name="Secka A."/>
            <person name="Antonio M."/>
            <person name="Oren A."/>
            <person name="Chaudhuri R.R."/>
            <person name="La Ragione R."/>
            <person name="Hildebrand F."/>
            <person name="Pallen M.J."/>
        </authorList>
    </citation>
    <scope>NUCLEOTIDE SEQUENCE</scope>
    <source>
        <strain evidence="14">ChiHcec3-11533</strain>
    </source>
</reference>
<dbReference type="InterPro" id="IPR002646">
    <property type="entry name" value="PolA_pol_head_dom"/>
</dbReference>
<dbReference type="GO" id="GO:0003723">
    <property type="term" value="F:RNA binding"/>
    <property type="evidence" value="ECO:0007669"/>
    <property type="project" value="UniProtKB-KW"/>
</dbReference>
<dbReference type="PANTHER" id="PTHR47545:SF1">
    <property type="entry name" value="MULTIFUNCTIONAL CCA PROTEIN"/>
    <property type="match status" value="1"/>
</dbReference>
<keyword evidence="4" id="KW-0548">Nucleotidyltransferase</keyword>
<dbReference type="InterPro" id="IPR032828">
    <property type="entry name" value="PolyA_RNA-bd"/>
</dbReference>
<keyword evidence="3" id="KW-0819">tRNA processing</keyword>
<dbReference type="InterPro" id="IPR043519">
    <property type="entry name" value="NT_sf"/>
</dbReference>
<dbReference type="InterPro" id="IPR050124">
    <property type="entry name" value="tRNA_CCA-adding_enzyme"/>
</dbReference>
<name>A0A9D1LAK0_9FIRM</name>
<evidence type="ECO:0000256" key="8">
    <source>
        <dbReference type="ARBA" id="ARBA00022840"/>
    </source>
</evidence>
<evidence type="ECO:0000256" key="3">
    <source>
        <dbReference type="ARBA" id="ARBA00022694"/>
    </source>
</evidence>
<dbReference type="GO" id="GO:0042245">
    <property type="term" value="P:RNA repair"/>
    <property type="evidence" value="ECO:0007669"/>
    <property type="project" value="UniProtKB-KW"/>
</dbReference>
<dbReference type="Gene3D" id="3.30.460.10">
    <property type="entry name" value="Beta Polymerase, domain 2"/>
    <property type="match status" value="1"/>
</dbReference>